<dbReference type="CDD" id="cd04301">
    <property type="entry name" value="NAT_SF"/>
    <property type="match status" value="2"/>
</dbReference>
<dbReference type="PANTHER" id="PTHR43877">
    <property type="entry name" value="AMINOALKYLPHOSPHONATE N-ACETYLTRANSFERASE-RELATED-RELATED"/>
    <property type="match status" value="1"/>
</dbReference>
<feature type="domain" description="N-acetyltransferase" evidence="3">
    <location>
        <begin position="10"/>
        <end position="148"/>
    </location>
</feature>
<keyword evidence="2" id="KW-0012">Acyltransferase</keyword>
<evidence type="ECO:0000256" key="2">
    <source>
        <dbReference type="ARBA" id="ARBA00023315"/>
    </source>
</evidence>
<gene>
    <name evidence="4" type="ORF">HF394_03415</name>
</gene>
<dbReference type="Pfam" id="PF00583">
    <property type="entry name" value="Acetyltransf_1"/>
    <property type="match status" value="2"/>
</dbReference>
<evidence type="ECO:0000256" key="1">
    <source>
        <dbReference type="ARBA" id="ARBA00022679"/>
    </source>
</evidence>
<dbReference type="InterPro" id="IPR050832">
    <property type="entry name" value="Bact_Acetyltransf"/>
</dbReference>
<protein>
    <submittedName>
        <fullName evidence="4">GNAT family N-acetyltransferase</fullName>
    </submittedName>
</protein>
<organism evidence="4 5">
    <name type="scientific">Planococcus glaciei</name>
    <dbReference type="NCBI Taxonomy" id="459472"/>
    <lineage>
        <taxon>Bacteria</taxon>
        <taxon>Bacillati</taxon>
        <taxon>Bacillota</taxon>
        <taxon>Bacilli</taxon>
        <taxon>Bacillales</taxon>
        <taxon>Caryophanaceae</taxon>
        <taxon>Planococcus</taxon>
    </lineage>
</organism>
<dbReference type="InterPro" id="IPR016181">
    <property type="entry name" value="Acyl_CoA_acyltransferase"/>
</dbReference>
<evidence type="ECO:0000313" key="4">
    <source>
        <dbReference type="EMBL" id="QKX49706.1"/>
    </source>
</evidence>
<evidence type="ECO:0000313" key="5">
    <source>
        <dbReference type="Proteomes" id="UP000509222"/>
    </source>
</evidence>
<dbReference type="SUPFAM" id="SSF55729">
    <property type="entry name" value="Acyl-CoA N-acyltransferases (Nat)"/>
    <property type="match status" value="1"/>
</dbReference>
<dbReference type="Gene3D" id="3.40.630.30">
    <property type="match status" value="1"/>
</dbReference>
<evidence type="ECO:0000259" key="3">
    <source>
        <dbReference type="PROSITE" id="PS51186"/>
    </source>
</evidence>
<feature type="domain" description="N-acetyltransferase" evidence="3">
    <location>
        <begin position="151"/>
        <end position="279"/>
    </location>
</feature>
<dbReference type="RefSeq" id="WP_176294080.1">
    <property type="nucleotide sequence ID" value="NZ_CP051177.1"/>
</dbReference>
<reference evidence="5" key="1">
    <citation type="submission" date="2020-06" db="EMBL/GenBank/DDBJ databases">
        <title>Isolation of Planomicrobium glaciei.</title>
        <authorList>
            <person name="Malisova L."/>
            <person name="Safrankova R."/>
            <person name="Jakubu V."/>
            <person name="Spanelova P."/>
        </authorList>
    </citation>
    <scope>NUCLEOTIDE SEQUENCE [LARGE SCALE GENOMIC DNA]</scope>
    <source>
        <strain evidence="5">NRL-ATB46093</strain>
    </source>
</reference>
<proteinExistence type="predicted"/>
<dbReference type="InterPro" id="IPR000182">
    <property type="entry name" value="GNAT_dom"/>
</dbReference>
<name>A0A7H8Q6Y7_9BACL</name>
<dbReference type="GO" id="GO:0016747">
    <property type="term" value="F:acyltransferase activity, transferring groups other than amino-acyl groups"/>
    <property type="evidence" value="ECO:0007669"/>
    <property type="project" value="InterPro"/>
</dbReference>
<sequence>MNISLSIESFPLDSQTINDMKKLLATFQKDYSVVLQEPVWDQPHTRGFAVVAYTDEGELIGFATSVDIIGLHHYEWSAVVHPDYRRQSIGSALAEGIHHGHTQREAESELAAFIEDQEAAGFLASLGYSEDFKEIQLGVAALETVDLPEGVSVTQFNEEREELESLLRAAFDEEVIPVMAHNLEEAGRDVWLMKKDGKLVATATLVAEEDALWVTAFAVHPEEQGKGYGQAFLAWSRNLAHQQGKQQVLLDVETDNNALGVYTKAGFQPINTVAYWKRV</sequence>
<dbReference type="EMBL" id="CP051177">
    <property type="protein sequence ID" value="QKX49706.1"/>
    <property type="molecule type" value="Genomic_DNA"/>
</dbReference>
<dbReference type="Proteomes" id="UP000509222">
    <property type="component" value="Chromosome"/>
</dbReference>
<keyword evidence="1 4" id="KW-0808">Transferase</keyword>
<accession>A0A7H8Q6Y7</accession>
<keyword evidence="5" id="KW-1185">Reference proteome</keyword>
<dbReference type="PROSITE" id="PS51186">
    <property type="entry name" value="GNAT"/>
    <property type="match status" value="2"/>
</dbReference>
<dbReference type="AlphaFoldDB" id="A0A7H8Q6Y7"/>